<comment type="caution">
    <text evidence="1">The sequence shown here is derived from an EMBL/GenBank/DDBJ whole genome shotgun (WGS) entry which is preliminary data.</text>
</comment>
<dbReference type="AlphaFoldDB" id="A0A7K1L9E2"/>
<dbReference type="EMBL" id="WOFH01000013">
    <property type="protein sequence ID" value="MUN41041.1"/>
    <property type="molecule type" value="Genomic_DNA"/>
</dbReference>
<dbReference type="Proteomes" id="UP000432015">
    <property type="component" value="Unassembled WGS sequence"/>
</dbReference>
<dbReference type="RefSeq" id="WP_156220237.1">
    <property type="nucleotide sequence ID" value="NZ_WOFH01000013.1"/>
</dbReference>
<proteinExistence type="predicted"/>
<evidence type="ECO:0000313" key="1">
    <source>
        <dbReference type="EMBL" id="MUN41041.1"/>
    </source>
</evidence>
<accession>A0A7K1L9E2</accession>
<gene>
    <name evidence="1" type="ORF">GNZ18_31210</name>
</gene>
<organism evidence="1 2">
    <name type="scientific">Actinomadura litoris</name>
    <dbReference type="NCBI Taxonomy" id="2678616"/>
    <lineage>
        <taxon>Bacteria</taxon>
        <taxon>Bacillati</taxon>
        <taxon>Actinomycetota</taxon>
        <taxon>Actinomycetes</taxon>
        <taxon>Streptosporangiales</taxon>
        <taxon>Thermomonosporaceae</taxon>
        <taxon>Actinomadura</taxon>
    </lineage>
</organism>
<protein>
    <submittedName>
        <fullName evidence="1">Uncharacterized protein</fullName>
    </submittedName>
</protein>
<keyword evidence="2" id="KW-1185">Reference proteome</keyword>
<sequence>MSYHVQFFAKRGEVAASDALDQLIAAVSESGGPVLVRERGEEPGASWCDLFDKKTMTSPLIIELWTGARELAEEILELTPDGDTHGIRGSDLMVSVQLLREADWSLMRRVWDVLVRQWGAVPYDSISEFSLTF</sequence>
<evidence type="ECO:0000313" key="2">
    <source>
        <dbReference type="Proteomes" id="UP000432015"/>
    </source>
</evidence>
<name>A0A7K1L9E2_9ACTN</name>
<reference evidence="1 2" key="1">
    <citation type="submission" date="2019-11" db="EMBL/GenBank/DDBJ databases">
        <authorList>
            <person name="Cao P."/>
        </authorList>
    </citation>
    <scope>NUCLEOTIDE SEQUENCE [LARGE SCALE GENOMIC DNA]</scope>
    <source>
        <strain evidence="1 2">NEAU-AAG5</strain>
    </source>
</reference>